<keyword evidence="1" id="KW-1133">Transmembrane helix</keyword>
<feature type="transmembrane region" description="Helical" evidence="1">
    <location>
        <begin position="40"/>
        <end position="60"/>
    </location>
</feature>
<protein>
    <submittedName>
        <fullName evidence="2">Uncharacterized protein</fullName>
    </submittedName>
</protein>
<proteinExistence type="predicted"/>
<comment type="caution">
    <text evidence="2">The sequence shown here is derived from an EMBL/GenBank/DDBJ whole genome shotgun (WGS) entry which is preliminary data.</text>
</comment>
<evidence type="ECO:0000256" key="1">
    <source>
        <dbReference type="SAM" id="Phobius"/>
    </source>
</evidence>
<keyword evidence="3" id="KW-1185">Reference proteome</keyword>
<organism evidence="2 3">
    <name type="scientific">Shinella yambaruensis</name>
    <dbReference type="NCBI Taxonomy" id="415996"/>
    <lineage>
        <taxon>Bacteria</taxon>
        <taxon>Pseudomonadati</taxon>
        <taxon>Pseudomonadota</taxon>
        <taxon>Alphaproteobacteria</taxon>
        <taxon>Hyphomicrobiales</taxon>
        <taxon>Rhizobiaceae</taxon>
        <taxon>Shinella</taxon>
    </lineage>
</organism>
<dbReference type="EMBL" id="BSOP01000051">
    <property type="protein sequence ID" value="GLR54494.1"/>
    <property type="molecule type" value="Genomic_DNA"/>
</dbReference>
<evidence type="ECO:0000313" key="3">
    <source>
        <dbReference type="Proteomes" id="UP001156702"/>
    </source>
</evidence>
<keyword evidence="1" id="KW-0472">Membrane</keyword>
<gene>
    <name evidence="2" type="ORF">GCM10007923_57110</name>
</gene>
<evidence type="ECO:0000313" key="2">
    <source>
        <dbReference type="EMBL" id="GLR54494.1"/>
    </source>
</evidence>
<reference evidence="3" key="1">
    <citation type="journal article" date="2019" name="Int. J. Syst. Evol. Microbiol.">
        <title>The Global Catalogue of Microorganisms (GCM) 10K type strain sequencing project: providing services to taxonomists for standard genome sequencing and annotation.</title>
        <authorList>
            <consortium name="The Broad Institute Genomics Platform"/>
            <consortium name="The Broad Institute Genome Sequencing Center for Infectious Disease"/>
            <person name="Wu L."/>
            <person name="Ma J."/>
        </authorList>
    </citation>
    <scope>NUCLEOTIDE SEQUENCE [LARGE SCALE GENOMIC DNA]</scope>
    <source>
        <strain evidence="3">NBRC 102122</strain>
    </source>
</reference>
<name>A0ABQ5ZNQ5_9HYPH</name>
<dbReference type="Proteomes" id="UP001156702">
    <property type="component" value="Unassembled WGS sequence"/>
</dbReference>
<sequence>MAAESAKIVDFQAYRDARRKASAPSLPAQAAIQPTGMQPMMMWVPVWTFFPVVTSPWAYAR</sequence>
<dbReference type="RefSeq" id="WP_244766419.1">
    <property type="nucleotide sequence ID" value="NZ_BSOP01000051.1"/>
</dbReference>
<accession>A0ABQ5ZNQ5</accession>
<keyword evidence="1" id="KW-0812">Transmembrane</keyword>